<dbReference type="Proteomes" id="UP001335720">
    <property type="component" value="Chromosome"/>
</dbReference>
<name>A0AA48IH85_9FIRM</name>
<dbReference type="KEGG" id="ptrh:RsTaC01_0080"/>
<evidence type="ECO:0000313" key="1">
    <source>
        <dbReference type="EMBL" id="BED92380.1"/>
    </source>
</evidence>
<proteinExistence type="predicted"/>
<gene>
    <name evidence="1" type="ORF">RsTaC01_0080</name>
</gene>
<sequence>MIFFKKAKRNKNENLVQTVSSRLNNFEPFGLLEKYSPISITELKLYSKLKESVPVIDAAISKIIRLVGIFKISFENENIENLLNKFLNNIQVNAYSSNIDSFINIYLNQLLTYGTAIGEVILNNTA</sequence>
<reference evidence="1" key="1">
    <citation type="journal article" date="2023" name="ISME J.">
        <title>Emergence of putative energy parasites within Clostridia revealed by genome analysis of a novel endosymbiotic clade.</title>
        <authorList>
            <person name="Takahashi K."/>
            <person name="Kuwahara H."/>
            <person name="Horikawa Y."/>
            <person name="Izawa K."/>
            <person name="Kato D."/>
            <person name="Inagaki T."/>
            <person name="Yuki M."/>
            <person name="Ohkuma M."/>
            <person name="Hongoh Y."/>
        </authorList>
    </citation>
    <scope>NUCLEOTIDE SEQUENCE</scope>
    <source>
        <strain evidence="1">RsTa-C01</strain>
    </source>
</reference>
<organism evidence="1">
    <name type="scientific">Candidatus Paraimprobicoccus trichonymphae</name>
    <dbReference type="NCBI Taxonomy" id="3033793"/>
    <lineage>
        <taxon>Bacteria</taxon>
        <taxon>Bacillati</taxon>
        <taxon>Bacillota</taxon>
        <taxon>Clostridia</taxon>
        <taxon>Candidatus Paraimprobicoccus</taxon>
    </lineage>
</organism>
<protein>
    <submittedName>
        <fullName evidence="1">Phage portal protein</fullName>
    </submittedName>
</protein>
<dbReference type="EMBL" id="AP027925">
    <property type="protein sequence ID" value="BED92380.1"/>
    <property type="molecule type" value="Genomic_DNA"/>
</dbReference>
<accession>A0AA48IH85</accession>
<dbReference type="AlphaFoldDB" id="A0AA48IH85"/>